<dbReference type="InterPro" id="IPR036322">
    <property type="entry name" value="WD40_repeat_dom_sf"/>
</dbReference>
<dbReference type="PROSITE" id="PS50294">
    <property type="entry name" value="WD_REPEATS_REGION"/>
    <property type="match status" value="2"/>
</dbReference>
<proteinExistence type="inferred from homology"/>
<dbReference type="InterPro" id="IPR020472">
    <property type="entry name" value="WD40_PAC1"/>
</dbReference>
<dbReference type="STRING" id="1684307.A0A316UDC6"/>
<feature type="repeat" description="WD" evidence="7">
    <location>
        <begin position="57"/>
        <end position="99"/>
    </location>
</feature>
<dbReference type="PANTHER" id="PTHR19877:SF13">
    <property type="entry name" value="SERINE-THREONINE KINASE RECEPTOR-ASSOCIATED PROTEIN"/>
    <property type="match status" value="1"/>
</dbReference>
<feature type="repeat" description="WD" evidence="7">
    <location>
        <begin position="149"/>
        <end position="192"/>
    </location>
</feature>
<organism evidence="8 9">
    <name type="scientific">Pseudomicrostroma glucosiphilum</name>
    <dbReference type="NCBI Taxonomy" id="1684307"/>
    <lineage>
        <taxon>Eukaryota</taxon>
        <taxon>Fungi</taxon>
        <taxon>Dikarya</taxon>
        <taxon>Basidiomycota</taxon>
        <taxon>Ustilaginomycotina</taxon>
        <taxon>Exobasidiomycetes</taxon>
        <taxon>Microstromatales</taxon>
        <taxon>Microstromatales incertae sedis</taxon>
        <taxon>Pseudomicrostroma</taxon>
    </lineage>
</organism>
<dbReference type="GeneID" id="37015823"/>
<dbReference type="PANTHER" id="PTHR19877">
    <property type="entry name" value="EUKARYOTIC TRANSLATION INITIATION FACTOR 3 SUBUNIT I"/>
    <property type="match status" value="1"/>
</dbReference>
<dbReference type="GO" id="GO:0032797">
    <property type="term" value="C:SMN complex"/>
    <property type="evidence" value="ECO:0007669"/>
    <property type="project" value="TreeGrafter"/>
</dbReference>
<dbReference type="SUPFAM" id="SSF50978">
    <property type="entry name" value="WD40 repeat-like"/>
    <property type="match status" value="1"/>
</dbReference>
<evidence type="ECO:0000256" key="5">
    <source>
        <dbReference type="ARBA" id="ARBA00038394"/>
    </source>
</evidence>
<dbReference type="RefSeq" id="XP_025350366.1">
    <property type="nucleotide sequence ID" value="XM_025494089.1"/>
</dbReference>
<dbReference type="PRINTS" id="PR00320">
    <property type="entry name" value="GPROTEINBRPT"/>
</dbReference>
<dbReference type="EMBL" id="KZ819322">
    <property type="protein sequence ID" value="PWN23206.1"/>
    <property type="molecule type" value="Genomic_DNA"/>
</dbReference>
<sequence length="321" mass="35042">MSNQPKSVPLTCSGHTRPVVHLEFSDLQEDGTYTMLSSCKDGNPMLRDWLGDWVGTFLGHKGAVWSAKLSGGEASKAVTGSADFSAKVWDTFTGQCLHTFPHNHIVRSVAIDAQGSRIFTGGHEKKLRLFDLNQPDAAPVELTGSSSKGTAHDGTIKSVVWQRGDNENTVISAGEDKAVRWWDIRSGQVSHEMTFEDPIVSMERSQGVLGELITIASGKKITWLDAQSRSIRKEFTLAQPVSSASVHPILADRFIVGSTGDGWVRIHDFESGEEKELLKGHHGPAHVVSYSPDGELAASGSEDGTIRLWQTYPGKKYGLWM</sequence>
<dbReference type="GO" id="GO:0003723">
    <property type="term" value="F:RNA binding"/>
    <property type="evidence" value="ECO:0007669"/>
    <property type="project" value="TreeGrafter"/>
</dbReference>
<keyword evidence="2" id="KW-0507">mRNA processing</keyword>
<evidence type="ECO:0000256" key="4">
    <source>
        <dbReference type="ARBA" id="ARBA00023187"/>
    </source>
</evidence>
<dbReference type="SMART" id="SM00320">
    <property type="entry name" value="WD40"/>
    <property type="match status" value="6"/>
</dbReference>
<feature type="repeat" description="WD" evidence="7">
    <location>
        <begin position="278"/>
        <end position="310"/>
    </location>
</feature>
<dbReference type="OrthoDB" id="408728at2759"/>
<evidence type="ECO:0000256" key="3">
    <source>
        <dbReference type="ARBA" id="ARBA00022737"/>
    </source>
</evidence>
<evidence type="ECO:0000313" key="9">
    <source>
        <dbReference type="Proteomes" id="UP000245942"/>
    </source>
</evidence>
<keyword evidence="9" id="KW-1185">Reference proteome</keyword>
<gene>
    <name evidence="8" type="ORF">BCV69DRAFT_297154</name>
</gene>
<keyword evidence="1 7" id="KW-0853">WD repeat</keyword>
<evidence type="ECO:0000256" key="2">
    <source>
        <dbReference type="ARBA" id="ARBA00022664"/>
    </source>
</evidence>
<evidence type="ECO:0000256" key="7">
    <source>
        <dbReference type="PROSITE-ProRule" id="PRU00221"/>
    </source>
</evidence>
<keyword evidence="4" id="KW-0508">mRNA splicing</keyword>
<dbReference type="Gene3D" id="2.130.10.10">
    <property type="entry name" value="YVTN repeat-like/Quinoprotein amine dehydrogenase"/>
    <property type="match status" value="1"/>
</dbReference>
<evidence type="ECO:0000256" key="6">
    <source>
        <dbReference type="ARBA" id="ARBA00040390"/>
    </source>
</evidence>
<keyword evidence="3" id="KW-0677">Repeat</keyword>
<evidence type="ECO:0000313" key="8">
    <source>
        <dbReference type="EMBL" id="PWN23206.1"/>
    </source>
</evidence>
<protein>
    <recommendedName>
        <fullName evidence="6">Serine-threonine kinase receptor-associated protein</fullName>
    </recommendedName>
</protein>
<dbReference type="PROSITE" id="PS50082">
    <property type="entry name" value="WD_REPEATS_2"/>
    <property type="match status" value="3"/>
</dbReference>
<dbReference type="InterPro" id="IPR001680">
    <property type="entry name" value="WD40_rpt"/>
</dbReference>
<dbReference type="InterPro" id="IPR015943">
    <property type="entry name" value="WD40/YVTN_repeat-like_dom_sf"/>
</dbReference>
<dbReference type="AlphaFoldDB" id="A0A316UDC6"/>
<dbReference type="GO" id="GO:0000387">
    <property type="term" value="P:spliceosomal snRNP assembly"/>
    <property type="evidence" value="ECO:0007669"/>
    <property type="project" value="TreeGrafter"/>
</dbReference>
<comment type="similarity">
    <text evidence="5">Belongs to the WD repeat STRAP family.</text>
</comment>
<accession>A0A316UDC6</accession>
<dbReference type="Proteomes" id="UP000245942">
    <property type="component" value="Unassembled WGS sequence"/>
</dbReference>
<evidence type="ECO:0000256" key="1">
    <source>
        <dbReference type="ARBA" id="ARBA00022574"/>
    </source>
</evidence>
<reference evidence="8 9" key="1">
    <citation type="journal article" date="2018" name="Mol. Biol. Evol.">
        <title>Broad Genomic Sampling Reveals a Smut Pathogenic Ancestry of the Fungal Clade Ustilaginomycotina.</title>
        <authorList>
            <person name="Kijpornyongpan T."/>
            <person name="Mondo S.J."/>
            <person name="Barry K."/>
            <person name="Sandor L."/>
            <person name="Lee J."/>
            <person name="Lipzen A."/>
            <person name="Pangilinan J."/>
            <person name="LaButti K."/>
            <person name="Hainaut M."/>
            <person name="Henrissat B."/>
            <person name="Grigoriev I.V."/>
            <person name="Spatafora J.W."/>
            <person name="Aime M.C."/>
        </authorList>
    </citation>
    <scope>NUCLEOTIDE SEQUENCE [LARGE SCALE GENOMIC DNA]</scope>
    <source>
        <strain evidence="8 9">MCA 4718</strain>
    </source>
</reference>
<name>A0A316UDC6_9BASI</name>
<dbReference type="Pfam" id="PF00400">
    <property type="entry name" value="WD40"/>
    <property type="match status" value="4"/>
</dbReference>